<protein>
    <recommendedName>
        <fullName evidence="5">Translation initiation factor IF-2</fullName>
    </recommendedName>
</protein>
<dbReference type="AlphaFoldDB" id="A0A9X1IFG8"/>
<comment type="caution">
    <text evidence="3">The sequence shown here is derived from an EMBL/GenBank/DDBJ whole genome shotgun (WGS) entry which is preliminary data.</text>
</comment>
<reference evidence="3" key="1">
    <citation type="submission" date="2021-10" db="EMBL/GenBank/DDBJ databases">
        <title>Roseicella aerolatum sp. nov., isolated from aerosols of e-waste dismantling site.</title>
        <authorList>
            <person name="Qin T."/>
        </authorList>
    </citation>
    <scope>NUCLEOTIDE SEQUENCE</scope>
    <source>
        <strain evidence="3">GB24</strain>
    </source>
</reference>
<name>A0A9X1IFG8_9PROT</name>
<feature type="signal peptide" evidence="2">
    <location>
        <begin position="1"/>
        <end position="23"/>
    </location>
</feature>
<feature type="compositionally biased region" description="Basic and acidic residues" evidence="1">
    <location>
        <begin position="62"/>
        <end position="71"/>
    </location>
</feature>
<feature type="chain" id="PRO_5040827408" description="Translation initiation factor IF-2" evidence="2">
    <location>
        <begin position="24"/>
        <end position="100"/>
    </location>
</feature>
<evidence type="ECO:0000313" key="4">
    <source>
        <dbReference type="Proteomes" id="UP001139311"/>
    </source>
</evidence>
<feature type="region of interest" description="Disordered" evidence="1">
    <location>
        <begin position="25"/>
        <end position="100"/>
    </location>
</feature>
<proteinExistence type="predicted"/>
<evidence type="ECO:0000256" key="2">
    <source>
        <dbReference type="SAM" id="SignalP"/>
    </source>
</evidence>
<dbReference type="RefSeq" id="WP_226609650.1">
    <property type="nucleotide sequence ID" value="NZ_JAJAQI010000023.1"/>
</dbReference>
<evidence type="ECO:0000256" key="1">
    <source>
        <dbReference type="SAM" id="MobiDB-lite"/>
    </source>
</evidence>
<organism evidence="3 4">
    <name type="scientific">Roseicella aerolata</name>
    <dbReference type="NCBI Taxonomy" id="2883479"/>
    <lineage>
        <taxon>Bacteria</taxon>
        <taxon>Pseudomonadati</taxon>
        <taxon>Pseudomonadota</taxon>
        <taxon>Alphaproteobacteria</taxon>
        <taxon>Acetobacterales</taxon>
        <taxon>Roseomonadaceae</taxon>
        <taxon>Roseicella</taxon>
    </lineage>
</organism>
<dbReference type="Proteomes" id="UP001139311">
    <property type="component" value="Unassembled WGS sequence"/>
</dbReference>
<evidence type="ECO:0000313" key="3">
    <source>
        <dbReference type="EMBL" id="MCB4823216.1"/>
    </source>
</evidence>
<accession>A0A9X1IFG8</accession>
<evidence type="ECO:0008006" key="5">
    <source>
        <dbReference type="Google" id="ProtNLM"/>
    </source>
</evidence>
<keyword evidence="4" id="KW-1185">Reference proteome</keyword>
<dbReference type="EMBL" id="JAJAQI010000023">
    <property type="protein sequence ID" value="MCB4823216.1"/>
    <property type="molecule type" value="Genomic_DNA"/>
</dbReference>
<sequence length="100" mass="10675">MRRLPLLFALLSPALLAPGLLRAETPAERASRQLQQGLSQDRAAEAGQPEGPPPAATPPRVRAMEADRRSLQPDIGRPEQTGLPPTAGERGTLGGRNPQR</sequence>
<keyword evidence="2" id="KW-0732">Signal</keyword>
<gene>
    <name evidence="3" type="ORF">LHA35_15890</name>
</gene>